<dbReference type="KEGG" id="fpw:IA04_00430"/>
<dbReference type="Gene3D" id="3.90.840.10">
    <property type="entry name" value="Thiol-activated cytolysin superfamily/Thiol-activated cytolysin, alpha-beta domain"/>
    <property type="match status" value="1"/>
</dbReference>
<dbReference type="Pfam" id="PF01289">
    <property type="entry name" value="Thiol_cytolysin"/>
    <property type="match status" value="1"/>
</dbReference>
<dbReference type="GO" id="GO:0015485">
    <property type="term" value="F:cholesterol binding"/>
    <property type="evidence" value="ECO:0007669"/>
    <property type="project" value="InterPro"/>
</dbReference>
<proteinExistence type="predicted"/>
<dbReference type="KEGG" id="fpq:IB65_00425"/>
<organism evidence="1 2">
    <name type="scientific">Flavobacterium psychrophilum</name>
    <dbReference type="NCBI Taxonomy" id="96345"/>
    <lineage>
        <taxon>Bacteria</taxon>
        <taxon>Pseudomonadati</taxon>
        <taxon>Bacteroidota</taxon>
        <taxon>Flavobacteriia</taxon>
        <taxon>Flavobacteriales</taxon>
        <taxon>Flavobacteriaceae</taxon>
        <taxon>Flavobacterium</taxon>
    </lineage>
</organism>
<dbReference type="OMA" id="SMNIHAN"/>
<evidence type="ECO:0000313" key="1">
    <source>
        <dbReference type="EMBL" id="QRE04348.1"/>
    </source>
</evidence>
<dbReference type="PRINTS" id="PR01400">
    <property type="entry name" value="TACYTOLYSIN"/>
</dbReference>
<protein>
    <submittedName>
        <fullName evidence="1">Thiol-activated cytolysin family protein</fullName>
    </submittedName>
</protein>
<dbReference type="KEGG" id="fpk:IA06_00430"/>
<dbReference type="GeneID" id="66553726"/>
<dbReference type="SUPFAM" id="SSF56978">
    <property type="entry name" value="Perfringolysin"/>
    <property type="match status" value="1"/>
</dbReference>
<dbReference type="Gene3D" id="3.30.1040.20">
    <property type="match status" value="1"/>
</dbReference>
<dbReference type="RefSeq" id="WP_011962277.1">
    <property type="nucleotide sequence ID" value="NZ_CBCRUL010000002.1"/>
</dbReference>
<reference evidence="1 2" key="1">
    <citation type="submission" date="2020-07" db="EMBL/GenBank/DDBJ databases">
        <title>Genomic characterization of Flavobacterium psychrophilum strains.</title>
        <authorList>
            <person name="Castillo D."/>
            <person name="Jorgensen J."/>
            <person name="Middelboe M."/>
        </authorList>
    </citation>
    <scope>NUCLEOTIDE SEQUENCE [LARGE SCALE GENOMIC DNA]</scope>
    <source>
        <strain evidence="1 2">FPS-R7</strain>
    </source>
</reference>
<dbReference type="InterPro" id="IPR036359">
    <property type="entry name" value="Thiol_cytolysin_sf"/>
</dbReference>
<dbReference type="KEGG" id="fpv:IA03_00430"/>
<name>A0A075S342_FLAPS</name>
<accession>A0A075S342</accession>
<dbReference type="InterPro" id="IPR036363">
    <property type="entry name" value="Thiol_cytolysin_ab_sf"/>
</dbReference>
<dbReference type="AlphaFoldDB" id="A0A075S342"/>
<gene>
    <name evidence="1" type="ORF">H0H26_01715</name>
</gene>
<dbReference type="KEGG" id="fpc:FPSM_00107"/>
<dbReference type="PROSITE" id="PS51257">
    <property type="entry name" value="PROKAR_LIPOPROTEIN"/>
    <property type="match status" value="1"/>
</dbReference>
<sequence length="382" mass="42002">MKKTFKIVTVVSLIALASCSKDEPAQTPPTIETLKNVVFPELQDVVVKKEFTSIAYPNPEKNGLAEQQIITTTQKSGVLSPLSPSFDTNTELIYPGSILRGSSFLNARYDPLVLSNAFEKVKLSTTLKGASNVVGDFYPTQSDIRTGINQLVALQANNINQQFIPAIFDYTSQDITTSESLVKSMNIHANINASFALSVSAKFGYEKKETNTVDKHSVLISFRQKLYSASIDPKYYKDWIKGGINVAECGEYEPLYISNVDYGRTAYVLFETNLSTQQLVSKVTASLSASYGVVSGSAETQFNSEATSTFSQNSFKAYIYGGPLNGGLITNLDGLRRFLTKPTPIELIGGSVPISYTVRRLRDNTEVDVRTVYKQETAAFPR</sequence>
<dbReference type="Gene3D" id="3.40.30.40">
    <property type="entry name" value="Perfringolysin"/>
    <property type="match status" value="1"/>
</dbReference>
<dbReference type="Proteomes" id="UP000596329">
    <property type="component" value="Chromosome"/>
</dbReference>
<dbReference type="InterPro" id="IPR001869">
    <property type="entry name" value="Thiol_cytolysin"/>
</dbReference>
<dbReference type="EMBL" id="CP059075">
    <property type="protein sequence ID" value="QRE04348.1"/>
    <property type="molecule type" value="Genomic_DNA"/>
</dbReference>
<evidence type="ECO:0000313" key="2">
    <source>
        <dbReference type="Proteomes" id="UP000596329"/>
    </source>
</evidence>